<dbReference type="FunCoup" id="A0A3N4LX92">
    <property type="interactions" value="221"/>
</dbReference>
<keyword evidence="5 10" id="KW-0547">Nucleotide-binding</keyword>
<keyword evidence="7 10" id="KW-0067">ATP-binding</keyword>
<dbReference type="FunFam" id="3.30.200.20:FF:000109">
    <property type="entry name" value="Non-specific serine/threonine protein kinase"/>
    <property type="match status" value="1"/>
</dbReference>
<organism evidence="14 15">
    <name type="scientific">Terfezia boudieri ATCC MYA-4762</name>
    <dbReference type="NCBI Taxonomy" id="1051890"/>
    <lineage>
        <taxon>Eukaryota</taxon>
        <taxon>Fungi</taxon>
        <taxon>Dikarya</taxon>
        <taxon>Ascomycota</taxon>
        <taxon>Pezizomycotina</taxon>
        <taxon>Pezizomycetes</taxon>
        <taxon>Pezizales</taxon>
        <taxon>Pezizaceae</taxon>
        <taxon>Terfezia</taxon>
    </lineage>
</organism>
<evidence type="ECO:0000256" key="2">
    <source>
        <dbReference type="ARBA" id="ARBA00022527"/>
    </source>
</evidence>
<dbReference type="STRING" id="1051890.A0A3N4LX92"/>
<dbReference type="OrthoDB" id="18472at2759"/>
<dbReference type="FunFam" id="1.10.510.10:FF:000319">
    <property type="entry name" value="Non-specific serine/threonine protein kinase"/>
    <property type="match status" value="1"/>
</dbReference>
<feature type="compositionally biased region" description="Basic and acidic residues" evidence="11">
    <location>
        <begin position="119"/>
        <end position="131"/>
    </location>
</feature>
<evidence type="ECO:0000256" key="4">
    <source>
        <dbReference type="ARBA" id="ARBA00022679"/>
    </source>
</evidence>
<evidence type="ECO:0000313" key="15">
    <source>
        <dbReference type="Proteomes" id="UP000267821"/>
    </source>
</evidence>
<dbReference type="InterPro" id="IPR017441">
    <property type="entry name" value="Protein_kinase_ATP_BS"/>
</dbReference>
<evidence type="ECO:0000259" key="12">
    <source>
        <dbReference type="PROSITE" id="PS50011"/>
    </source>
</evidence>
<dbReference type="InterPro" id="IPR011009">
    <property type="entry name" value="Kinase-like_dom_sf"/>
</dbReference>
<dbReference type="Pfam" id="PF00069">
    <property type="entry name" value="Pkinase"/>
    <property type="match status" value="2"/>
</dbReference>
<dbReference type="FunFam" id="1.10.510.10:FF:000141">
    <property type="entry name" value="Non-specific serine/threonine protein kinase"/>
    <property type="match status" value="1"/>
</dbReference>
<evidence type="ECO:0000259" key="13">
    <source>
        <dbReference type="PROSITE" id="PS51285"/>
    </source>
</evidence>
<feature type="compositionally biased region" description="Pro residues" evidence="11">
    <location>
        <begin position="88"/>
        <end position="97"/>
    </location>
</feature>
<feature type="domain" description="Protein kinase" evidence="12">
    <location>
        <begin position="255"/>
        <end position="552"/>
    </location>
</feature>
<dbReference type="Gene3D" id="1.10.510.10">
    <property type="entry name" value="Transferase(Phosphotransferase) domain 1"/>
    <property type="match status" value="1"/>
</dbReference>
<keyword evidence="4" id="KW-0808">Transferase</keyword>
<evidence type="ECO:0000256" key="1">
    <source>
        <dbReference type="ARBA" id="ARBA00012513"/>
    </source>
</evidence>
<dbReference type="PANTHER" id="PTHR24356:SF417">
    <property type="entry name" value="CELL CYCLE PROTEIN KINASE DBF2-RELATED"/>
    <property type="match status" value="1"/>
</dbReference>
<dbReference type="InterPro" id="IPR000961">
    <property type="entry name" value="AGC-kinase_C"/>
</dbReference>
<dbReference type="SMART" id="SM00220">
    <property type="entry name" value="S_TKc"/>
    <property type="match status" value="1"/>
</dbReference>
<evidence type="ECO:0000256" key="8">
    <source>
        <dbReference type="ARBA" id="ARBA00047899"/>
    </source>
</evidence>
<keyword evidence="2" id="KW-0723">Serine/threonine-protein kinase</keyword>
<evidence type="ECO:0000313" key="14">
    <source>
        <dbReference type="EMBL" id="RPB27487.1"/>
    </source>
</evidence>
<evidence type="ECO:0000256" key="9">
    <source>
        <dbReference type="ARBA" id="ARBA00048679"/>
    </source>
</evidence>
<dbReference type="GO" id="GO:0035556">
    <property type="term" value="P:intracellular signal transduction"/>
    <property type="evidence" value="ECO:0007669"/>
    <property type="project" value="TreeGrafter"/>
</dbReference>
<dbReference type="PANTHER" id="PTHR24356">
    <property type="entry name" value="SERINE/THREONINE-PROTEIN KINASE"/>
    <property type="match status" value="1"/>
</dbReference>
<sequence length="654" mass="75456">MDPPATPRRLGARNLNQKQKEPAHVSSPKPPTVDIFSQSLPPPRSLHGRTKSGEPTDDTSRALGTSPKKIQSPQLVDMFDSTLRLAPTSPPAKPQPTPTKKLVNTPNEDNQPTEISMLRMDEKGGLRRRNNKENARPILTRESTTPALPAISENGTAPTMRKKYDPLRNLTVEEREKLAKPQVKRLANVAQLYFLDYYFDLLTYVHNRKQRLARFREENDPVDNPEDYKVNWKQYTGRERANLRKRRTRLRQHDFQILTQVGQGGYGQVYLAQKKDTKEICALKVMSKKLLFKLDEIRHVLTERDILTAAKSPWLVKLLYAFQDDENIYLSMEYVAGGDFRTLLNNTGVLHNRHARFYVAEMFAAVDALHRLGYIHRDLKPENFLVDATGHIKLTDFGLSAGMLSPTRLESMRLKLDQVKDMKIVERTTLERRAAYKTMRESDINYANSIVGSPDYMAPEVLKGEEYDFTVDYWSLGCMLYEALAGYPPFAGGTTEETWHNLKHWRKVLQKPEFEDPNYFLSVRTWDIITRLIASKQARFHSIEEVQQHRYFADTDWERLREAKAPFVPDLDSETDAGYFDDFSNEQDMAKYKEVHDKQMALDSLADRNDKLNKGLFVGFTFRHRKEAPITSAGFLSPRTEKQVQVDDEYGTIF</sequence>
<protein>
    <recommendedName>
        <fullName evidence="1">non-specific serine/threonine protein kinase</fullName>
        <ecNumber evidence="1">2.7.11.1</ecNumber>
    </recommendedName>
</protein>
<accession>A0A3N4LX92</accession>
<dbReference type="SMART" id="SM00133">
    <property type="entry name" value="S_TK_X"/>
    <property type="match status" value="1"/>
</dbReference>
<dbReference type="CDD" id="cd21776">
    <property type="entry name" value="MobB_Sid2p-like"/>
    <property type="match status" value="1"/>
</dbReference>
<comment type="catalytic activity">
    <reaction evidence="9">
        <text>L-seryl-[protein] + ATP = O-phospho-L-seryl-[protein] + ADP + H(+)</text>
        <dbReference type="Rhea" id="RHEA:17989"/>
        <dbReference type="Rhea" id="RHEA-COMP:9863"/>
        <dbReference type="Rhea" id="RHEA-COMP:11604"/>
        <dbReference type="ChEBI" id="CHEBI:15378"/>
        <dbReference type="ChEBI" id="CHEBI:29999"/>
        <dbReference type="ChEBI" id="CHEBI:30616"/>
        <dbReference type="ChEBI" id="CHEBI:83421"/>
        <dbReference type="ChEBI" id="CHEBI:456216"/>
        <dbReference type="EC" id="2.7.11.1"/>
    </reaction>
</comment>
<keyword evidence="3" id="KW-0597">Phosphoprotein</keyword>
<dbReference type="InterPro" id="IPR017892">
    <property type="entry name" value="Pkinase_C"/>
</dbReference>
<dbReference type="PROSITE" id="PS00108">
    <property type="entry name" value="PROTEIN_KINASE_ST"/>
    <property type="match status" value="1"/>
</dbReference>
<feature type="region of interest" description="Disordered" evidence="11">
    <location>
        <begin position="1"/>
        <end position="131"/>
    </location>
</feature>
<evidence type="ECO:0000256" key="6">
    <source>
        <dbReference type="ARBA" id="ARBA00022777"/>
    </source>
</evidence>
<comment type="catalytic activity">
    <reaction evidence="8">
        <text>L-threonyl-[protein] + ATP = O-phospho-L-threonyl-[protein] + ADP + H(+)</text>
        <dbReference type="Rhea" id="RHEA:46608"/>
        <dbReference type="Rhea" id="RHEA-COMP:11060"/>
        <dbReference type="Rhea" id="RHEA-COMP:11605"/>
        <dbReference type="ChEBI" id="CHEBI:15378"/>
        <dbReference type="ChEBI" id="CHEBI:30013"/>
        <dbReference type="ChEBI" id="CHEBI:30616"/>
        <dbReference type="ChEBI" id="CHEBI:61977"/>
        <dbReference type="ChEBI" id="CHEBI:456216"/>
        <dbReference type="EC" id="2.7.11.1"/>
    </reaction>
</comment>
<dbReference type="GO" id="GO:0005524">
    <property type="term" value="F:ATP binding"/>
    <property type="evidence" value="ECO:0007669"/>
    <property type="project" value="UniProtKB-UniRule"/>
</dbReference>
<dbReference type="PROSITE" id="PS50011">
    <property type="entry name" value="PROTEIN_KINASE_DOM"/>
    <property type="match status" value="1"/>
</dbReference>
<name>A0A3N4LX92_9PEZI</name>
<keyword evidence="15" id="KW-1185">Reference proteome</keyword>
<gene>
    <name evidence="14" type="ORF">L211DRAFT_803144</name>
</gene>
<feature type="binding site" evidence="10">
    <location>
        <position position="284"/>
    </location>
    <ligand>
        <name>ATP</name>
        <dbReference type="ChEBI" id="CHEBI:30616"/>
    </ligand>
</feature>
<dbReference type="InterPro" id="IPR000719">
    <property type="entry name" value="Prot_kinase_dom"/>
</dbReference>
<evidence type="ECO:0000256" key="7">
    <source>
        <dbReference type="ARBA" id="ARBA00022840"/>
    </source>
</evidence>
<dbReference type="CDD" id="cd05600">
    <property type="entry name" value="STKc_Sid2p_like"/>
    <property type="match status" value="1"/>
</dbReference>
<dbReference type="Gene3D" id="3.30.200.20">
    <property type="entry name" value="Phosphorylase Kinase, domain 1"/>
    <property type="match status" value="1"/>
</dbReference>
<proteinExistence type="predicted"/>
<dbReference type="InParanoid" id="A0A3N4LX92"/>
<evidence type="ECO:0000256" key="11">
    <source>
        <dbReference type="SAM" id="MobiDB-lite"/>
    </source>
</evidence>
<feature type="compositionally biased region" description="Basic and acidic residues" evidence="11">
    <location>
        <begin position="51"/>
        <end position="60"/>
    </location>
</feature>
<evidence type="ECO:0000256" key="5">
    <source>
        <dbReference type="ARBA" id="ARBA00022741"/>
    </source>
</evidence>
<reference evidence="14 15" key="1">
    <citation type="journal article" date="2018" name="Nat. Ecol. Evol.">
        <title>Pezizomycetes genomes reveal the molecular basis of ectomycorrhizal truffle lifestyle.</title>
        <authorList>
            <person name="Murat C."/>
            <person name="Payen T."/>
            <person name="Noel B."/>
            <person name="Kuo A."/>
            <person name="Morin E."/>
            <person name="Chen J."/>
            <person name="Kohler A."/>
            <person name="Krizsan K."/>
            <person name="Balestrini R."/>
            <person name="Da Silva C."/>
            <person name="Montanini B."/>
            <person name="Hainaut M."/>
            <person name="Levati E."/>
            <person name="Barry K.W."/>
            <person name="Belfiori B."/>
            <person name="Cichocki N."/>
            <person name="Clum A."/>
            <person name="Dockter R.B."/>
            <person name="Fauchery L."/>
            <person name="Guy J."/>
            <person name="Iotti M."/>
            <person name="Le Tacon F."/>
            <person name="Lindquist E.A."/>
            <person name="Lipzen A."/>
            <person name="Malagnac F."/>
            <person name="Mello A."/>
            <person name="Molinier V."/>
            <person name="Miyauchi S."/>
            <person name="Poulain J."/>
            <person name="Riccioni C."/>
            <person name="Rubini A."/>
            <person name="Sitrit Y."/>
            <person name="Splivallo R."/>
            <person name="Traeger S."/>
            <person name="Wang M."/>
            <person name="Zifcakova L."/>
            <person name="Wipf D."/>
            <person name="Zambonelli A."/>
            <person name="Paolocci F."/>
            <person name="Nowrousian M."/>
            <person name="Ottonello S."/>
            <person name="Baldrian P."/>
            <person name="Spatafora J.W."/>
            <person name="Henrissat B."/>
            <person name="Nagy L.G."/>
            <person name="Aury J.M."/>
            <person name="Wincker P."/>
            <person name="Grigoriev I.V."/>
            <person name="Bonfante P."/>
            <person name="Martin F.M."/>
        </authorList>
    </citation>
    <scope>NUCLEOTIDE SEQUENCE [LARGE SCALE GENOMIC DNA]</scope>
    <source>
        <strain evidence="14 15">ATCC MYA-4762</strain>
    </source>
</reference>
<evidence type="ECO:0000256" key="3">
    <source>
        <dbReference type="ARBA" id="ARBA00022553"/>
    </source>
</evidence>
<feature type="domain" description="AGC-kinase C-terminal" evidence="13">
    <location>
        <begin position="553"/>
        <end position="632"/>
    </location>
</feature>
<dbReference type="EMBL" id="ML121531">
    <property type="protein sequence ID" value="RPB27487.1"/>
    <property type="molecule type" value="Genomic_DNA"/>
</dbReference>
<dbReference type="SUPFAM" id="SSF56112">
    <property type="entry name" value="Protein kinase-like (PK-like)"/>
    <property type="match status" value="1"/>
</dbReference>
<dbReference type="PROSITE" id="PS00107">
    <property type="entry name" value="PROTEIN_KINASE_ATP"/>
    <property type="match status" value="1"/>
</dbReference>
<dbReference type="Pfam" id="PF00433">
    <property type="entry name" value="Pkinase_C"/>
    <property type="match status" value="1"/>
</dbReference>
<dbReference type="InterPro" id="IPR008271">
    <property type="entry name" value="Ser/Thr_kinase_AS"/>
</dbReference>
<dbReference type="AlphaFoldDB" id="A0A3N4LX92"/>
<dbReference type="PROSITE" id="PS51285">
    <property type="entry name" value="AGC_KINASE_CTER"/>
    <property type="match status" value="1"/>
</dbReference>
<dbReference type="EC" id="2.7.11.1" evidence="1"/>
<dbReference type="GO" id="GO:0004674">
    <property type="term" value="F:protein serine/threonine kinase activity"/>
    <property type="evidence" value="ECO:0007669"/>
    <property type="project" value="UniProtKB-KW"/>
</dbReference>
<evidence type="ECO:0000256" key="10">
    <source>
        <dbReference type="PROSITE-ProRule" id="PRU10141"/>
    </source>
</evidence>
<dbReference type="InterPro" id="IPR050236">
    <property type="entry name" value="Ser_Thr_kinase_AGC"/>
</dbReference>
<feature type="compositionally biased region" description="Polar residues" evidence="11">
    <location>
        <begin position="102"/>
        <end position="114"/>
    </location>
</feature>
<keyword evidence="6 14" id="KW-0418">Kinase</keyword>
<dbReference type="GO" id="GO:0005816">
    <property type="term" value="C:spindle pole body"/>
    <property type="evidence" value="ECO:0007669"/>
    <property type="project" value="TreeGrafter"/>
</dbReference>
<dbReference type="Proteomes" id="UP000267821">
    <property type="component" value="Unassembled WGS sequence"/>
</dbReference>